<dbReference type="PANTHER" id="PTHR34406">
    <property type="entry name" value="PROTEIN YCEI"/>
    <property type="match status" value="1"/>
</dbReference>
<dbReference type="InterPro" id="IPR007372">
    <property type="entry name" value="Lipid/polyisoprenoid-bd_YceI"/>
</dbReference>
<evidence type="ECO:0000259" key="1">
    <source>
        <dbReference type="SMART" id="SM00867"/>
    </source>
</evidence>
<dbReference type="EMBL" id="JAAEDM010000103">
    <property type="protein sequence ID" value="MBR0673983.1"/>
    <property type="molecule type" value="Genomic_DNA"/>
</dbReference>
<dbReference type="PANTHER" id="PTHR34406:SF1">
    <property type="entry name" value="PROTEIN YCEI"/>
    <property type="match status" value="1"/>
</dbReference>
<reference evidence="2" key="2">
    <citation type="journal article" date="2021" name="Syst. Appl. Microbiol.">
        <title>Roseomonas hellenica sp. nov., isolated from roots of wild-growing Alkanna tinctoria.</title>
        <authorList>
            <person name="Rat A."/>
            <person name="Naranjo H.D."/>
            <person name="Lebbe L."/>
            <person name="Cnockaert M."/>
            <person name="Krigas N."/>
            <person name="Grigoriadou K."/>
            <person name="Maloupa E."/>
            <person name="Willems A."/>
        </authorList>
    </citation>
    <scope>NUCLEOTIDE SEQUENCE</scope>
    <source>
        <strain evidence="2">LMG 31231</strain>
    </source>
</reference>
<keyword evidence="3" id="KW-1185">Reference proteome</keyword>
<gene>
    <name evidence="2" type="ORF">GXW76_22620</name>
</gene>
<comment type="caution">
    <text evidence="2">The sequence shown here is derived from an EMBL/GenBank/DDBJ whole genome shotgun (WGS) entry which is preliminary data.</text>
</comment>
<dbReference type="Pfam" id="PF04264">
    <property type="entry name" value="YceI"/>
    <property type="match status" value="1"/>
</dbReference>
<protein>
    <submittedName>
        <fullName evidence="2">YceI family protein</fullName>
    </submittedName>
</protein>
<evidence type="ECO:0000313" key="2">
    <source>
        <dbReference type="EMBL" id="MBR0673983.1"/>
    </source>
</evidence>
<dbReference type="AlphaFoldDB" id="A0A9X9X3K4"/>
<accession>A0A9X9X3K4</accession>
<feature type="domain" description="Lipid/polyisoprenoid-binding YceI-like" evidence="1">
    <location>
        <begin position="32"/>
        <end position="196"/>
    </location>
</feature>
<sequence length="197" mass="21130">MADMIAKRIGRRTLVGGLGALALARPAAARTRYVFGQDVGRLEFIARHLGVLTSTGRFENFSAELMIDPDSPLTASVDVTVHTAAVALAYPGAVDLLRSPAFFDVEHFPEASFRGAATGEGSLAGFVLAGELTIRGITRPHRMQGRLVDRRRDPALGRDIAEFSAGGELKRSDFGMTADQAAISDLIRLVVRARLIV</sequence>
<dbReference type="RefSeq" id="WP_211864405.1">
    <property type="nucleotide sequence ID" value="NZ_JAAEDM010000103.1"/>
</dbReference>
<dbReference type="SUPFAM" id="SSF101874">
    <property type="entry name" value="YceI-like"/>
    <property type="match status" value="1"/>
</dbReference>
<dbReference type="Proteomes" id="UP001138751">
    <property type="component" value="Unassembled WGS sequence"/>
</dbReference>
<organism evidence="2 3">
    <name type="scientific">Neoroseomonas soli</name>
    <dbReference type="NCBI Taxonomy" id="1081025"/>
    <lineage>
        <taxon>Bacteria</taxon>
        <taxon>Pseudomonadati</taxon>
        <taxon>Pseudomonadota</taxon>
        <taxon>Alphaproteobacteria</taxon>
        <taxon>Acetobacterales</taxon>
        <taxon>Acetobacteraceae</taxon>
        <taxon>Neoroseomonas</taxon>
    </lineage>
</organism>
<reference evidence="2" key="1">
    <citation type="submission" date="2020-01" db="EMBL/GenBank/DDBJ databases">
        <authorList>
            <person name="Rat A."/>
        </authorList>
    </citation>
    <scope>NUCLEOTIDE SEQUENCE</scope>
    <source>
        <strain evidence="2">LMG 31231</strain>
    </source>
</reference>
<dbReference type="InterPro" id="IPR036761">
    <property type="entry name" value="TTHA0802/YceI-like_sf"/>
</dbReference>
<proteinExistence type="predicted"/>
<dbReference type="SMART" id="SM00867">
    <property type="entry name" value="YceI"/>
    <property type="match status" value="1"/>
</dbReference>
<name>A0A9X9X3K4_9PROT</name>
<dbReference type="Gene3D" id="2.40.128.110">
    <property type="entry name" value="Lipid/polyisoprenoid-binding, YceI-like"/>
    <property type="match status" value="1"/>
</dbReference>
<evidence type="ECO:0000313" key="3">
    <source>
        <dbReference type="Proteomes" id="UP001138751"/>
    </source>
</evidence>